<evidence type="ECO:0000313" key="3">
    <source>
        <dbReference type="EMBL" id="MBB5134191.1"/>
    </source>
</evidence>
<dbReference type="GO" id="GO:0015074">
    <property type="term" value="P:DNA integration"/>
    <property type="evidence" value="ECO:0007669"/>
    <property type="project" value="InterPro"/>
</dbReference>
<keyword evidence="4" id="KW-1185">Reference proteome</keyword>
<dbReference type="InterPro" id="IPR013762">
    <property type="entry name" value="Integrase-like_cat_sf"/>
</dbReference>
<dbReference type="GO" id="GO:0003677">
    <property type="term" value="F:DNA binding"/>
    <property type="evidence" value="ECO:0007669"/>
    <property type="project" value="InterPro"/>
</dbReference>
<dbReference type="PROSITE" id="PS51898">
    <property type="entry name" value="TYR_RECOMBINASE"/>
    <property type="match status" value="1"/>
</dbReference>
<feature type="domain" description="Tyr recombinase" evidence="2">
    <location>
        <begin position="1"/>
        <end position="98"/>
    </location>
</feature>
<dbReference type="GO" id="GO:0006310">
    <property type="term" value="P:DNA recombination"/>
    <property type="evidence" value="ECO:0007669"/>
    <property type="project" value="UniProtKB-KW"/>
</dbReference>
<keyword evidence="1" id="KW-0233">DNA recombination</keyword>
<accession>A0A840P8L1</accession>
<organism evidence="3 4">
    <name type="scientific">Thermocatellispora tengchongensis</name>
    <dbReference type="NCBI Taxonomy" id="1073253"/>
    <lineage>
        <taxon>Bacteria</taxon>
        <taxon>Bacillati</taxon>
        <taxon>Actinomycetota</taxon>
        <taxon>Actinomycetes</taxon>
        <taxon>Streptosporangiales</taxon>
        <taxon>Streptosporangiaceae</taxon>
        <taxon>Thermocatellispora</taxon>
    </lineage>
</organism>
<reference evidence="3 4" key="1">
    <citation type="submission" date="2020-08" db="EMBL/GenBank/DDBJ databases">
        <title>Genomic Encyclopedia of Type Strains, Phase IV (KMG-IV): sequencing the most valuable type-strain genomes for metagenomic binning, comparative biology and taxonomic classification.</title>
        <authorList>
            <person name="Goeker M."/>
        </authorList>
    </citation>
    <scope>NUCLEOTIDE SEQUENCE [LARGE SCALE GENOMIC DNA]</scope>
    <source>
        <strain evidence="3 4">DSM 45615</strain>
    </source>
</reference>
<dbReference type="Gene3D" id="1.10.443.10">
    <property type="entry name" value="Intergrase catalytic core"/>
    <property type="match status" value="1"/>
</dbReference>
<evidence type="ECO:0000313" key="4">
    <source>
        <dbReference type="Proteomes" id="UP000578449"/>
    </source>
</evidence>
<dbReference type="EMBL" id="JACHGN010000007">
    <property type="protein sequence ID" value="MBB5134191.1"/>
    <property type="molecule type" value="Genomic_DNA"/>
</dbReference>
<evidence type="ECO:0000259" key="2">
    <source>
        <dbReference type="PROSITE" id="PS51898"/>
    </source>
</evidence>
<dbReference type="AlphaFoldDB" id="A0A840P8L1"/>
<sequence length="102" mass="11043">MAKDGRLFRTETGGSYSSSAYSYVWQETRKLALTPAQVASSLAARPYDLRHAAVSLWLNAGVPAPEVAKRAGHSVDVLLRVYAKCLDGQQEHINGKINDALG</sequence>
<dbReference type="InterPro" id="IPR002104">
    <property type="entry name" value="Integrase_catalytic"/>
</dbReference>
<evidence type="ECO:0000256" key="1">
    <source>
        <dbReference type="ARBA" id="ARBA00023172"/>
    </source>
</evidence>
<protein>
    <submittedName>
        <fullName evidence="3">Integrase</fullName>
    </submittedName>
</protein>
<gene>
    <name evidence="3" type="ORF">HNP84_003917</name>
</gene>
<comment type="caution">
    <text evidence="3">The sequence shown here is derived from an EMBL/GenBank/DDBJ whole genome shotgun (WGS) entry which is preliminary data.</text>
</comment>
<proteinExistence type="predicted"/>
<name>A0A840P8L1_9ACTN</name>
<dbReference type="Proteomes" id="UP000578449">
    <property type="component" value="Unassembled WGS sequence"/>
</dbReference>
<dbReference type="RefSeq" id="WP_246518323.1">
    <property type="nucleotide sequence ID" value="NZ_BAABIX010000053.1"/>
</dbReference>
<dbReference type="InterPro" id="IPR011010">
    <property type="entry name" value="DNA_brk_join_enz"/>
</dbReference>
<dbReference type="SUPFAM" id="SSF56349">
    <property type="entry name" value="DNA breaking-rejoining enzymes"/>
    <property type="match status" value="1"/>
</dbReference>